<dbReference type="RefSeq" id="WP_162657516.1">
    <property type="nucleotide sequence ID" value="NZ_LR593887.1"/>
</dbReference>
<dbReference type="PANTHER" id="PTHR30294:SF38">
    <property type="entry name" value="TRANSPORT PERMEASE PROTEIN"/>
    <property type="match status" value="1"/>
</dbReference>
<evidence type="ECO:0000256" key="7">
    <source>
        <dbReference type="ARBA" id="ARBA00023136"/>
    </source>
</evidence>
<dbReference type="GO" id="GO:0005886">
    <property type="term" value="C:plasma membrane"/>
    <property type="evidence" value="ECO:0007669"/>
    <property type="project" value="UniProtKB-SubCell"/>
</dbReference>
<comment type="similarity">
    <text evidence="2">Belongs to the ABC-2 integral membrane protein family.</text>
</comment>
<dbReference type="Pfam" id="PF12698">
    <property type="entry name" value="ABC2_membrane_3"/>
    <property type="match status" value="1"/>
</dbReference>
<sequence length="484" mass="53122">MPVWTIAGKDLRLLMRDPRAAIILLLMPILFILVLGLSLGEGFGRNSDAKLRISVVNLDAGPPEDAGDFPGRPWSQVVLDDLSKTAGIRIERIDDLETAERLVRRGERPAVVVIGESFSRSMQRCTFLAEGGLFGIGRSKSPPGINPFYRDGIDIRRLDVAVLRDPTQAVGAAVVDQVVQVSLLRVVMPWMIGRAFDRVAETLPQPAPLMIQRMFSRYDLRAKTWADLTLSRGQSLAILGQLLAGGTLPSLASPNWAGLSLLDSIAIRDSKTDAYQEDGSGWLKQGAIRYQILVPSYTVMFAFFLVLTCGWLFVGERRQGTWVRLRAAPIARHTLLLGKMLPCLGIAVVQGMSLFLAGKIIFGMNWGPSPVMLLPVILGTAWAATGVAMLVAGFARTETQVAIYGTLLVLVLAGVSGTLMPREFLPEEMRLIRLFTPHAWAVDAYSQLLIAEKPELDLVWRNSAVLGLFGLGTLLVAWWKLQRD</sequence>
<keyword evidence="6 8" id="KW-1133">Transmembrane helix</keyword>
<evidence type="ECO:0000256" key="1">
    <source>
        <dbReference type="ARBA" id="ARBA00004651"/>
    </source>
</evidence>
<feature type="domain" description="ABC transmembrane type-2" evidence="9">
    <location>
        <begin position="259"/>
        <end position="484"/>
    </location>
</feature>
<keyword evidence="5 8" id="KW-0812">Transmembrane</keyword>
<comment type="subcellular location">
    <subcellularLocation>
        <location evidence="1">Cell membrane</location>
        <topology evidence="1">Multi-pass membrane protein</topology>
    </subcellularLocation>
</comment>
<feature type="transmembrane region" description="Helical" evidence="8">
    <location>
        <begin position="20"/>
        <end position="40"/>
    </location>
</feature>
<keyword evidence="3" id="KW-0813">Transport</keyword>
<keyword evidence="7 8" id="KW-0472">Membrane</keyword>
<evidence type="ECO:0000256" key="4">
    <source>
        <dbReference type="ARBA" id="ARBA00022475"/>
    </source>
</evidence>
<evidence type="ECO:0000313" key="11">
    <source>
        <dbReference type="Proteomes" id="UP000464378"/>
    </source>
</evidence>
<gene>
    <name evidence="10" type="ORF">GMBLW1_16280</name>
</gene>
<evidence type="ECO:0000256" key="5">
    <source>
        <dbReference type="ARBA" id="ARBA00022692"/>
    </source>
</evidence>
<accession>A0A6C2YN57</accession>
<evidence type="ECO:0000256" key="8">
    <source>
        <dbReference type="SAM" id="Phobius"/>
    </source>
</evidence>
<dbReference type="AlphaFoldDB" id="A0A6C2YN57"/>
<reference evidence="10" key="1">
    <citation type="submission" date="2019-04" db="EMBL/GenBank/DDBJ databases">
        <authorList>
            <consortium name="Science for Life Laboratories"/>
        </authorList>
    </citation>
    <scope>NUCLEOTIDE SEQUENCE</scope>
    <source>
        <strain evidence="10">MBLW1</strain>
    </source>
</reference>
<dbReference type="Proteomes" id="UP000464378">
    <property type="component" value="Chromosome"/>
</dbReference>
<evidence type="ECO:0000256" key="6">
    <source>
        <dbReference type="ARBA" id="ARBA00022989"/>
    </source>
</evidence>
<feature type="transmembrane region" description="Helical" evidence="8">
    <location>
        <begin position="370"/>
        <end position="395"/>
    </location>
</feature>
<protein>
    <recommendedName>
        <fullName evidence="9">ABC transmembrane type-2 domain-containing protein</fullName>
    </recommendedName>
</protein>
<dbReference type="PROSITE" id="PS51012">
    <property type="entry name" value="ABC_TM2"/>
    <property type="match status" value="1"/>
</dbReference>
<dbReference type="PANTHER" id="PTHR30294">
    <property type="entry name" value="MEMBRANE COMPONENT OF ABC TRANSPORTER YHHJ-RELATED"/>
    <property type="match status" value="1"/>
</dbReference>
<keyword evidence="4" id="KW-1003">Cell membrane</keyword>
<evidence type="ECO:0000313" key="10">
    <source>
        <dbReference type="EMBL" id="VIP02332.1"/>
    </source>
</evidence>
<dbReference type="InterPro" id="IPR047817">
    <property type="entry name" value="ABC2_TM_bact-type"/>
</dbReference>
<name>A0A6C2YN57_9BACT</name>
<proteinExistence type="inferred from homology"/>
<evidence type="ECO:0000256" key="2">
    <source>
        <dbReference type="ARBA" id="ARBA00007783"/>
    </source>
</evidence>
<feature type="transmembrane region" description="Helical" evidence="8">
    <location>
        <begin position="334"/>
        <end position="358"/>
    </location>
</feature>
<evidence type="ECO:0000259" key="9">
    <source>
        <dbReference type="PROSITE" id="PS51012"/>
    </source>
</evidence>
<organism evidence="10">
    <name type="scientific">Tuwongella immobilis</name>
    <dbReference type="NCBI Taxonomy" id="692036"/>
    <lineage>
        <taxon>Bacteria</taxon>
        <taxon>Pseudomonadati</taxon>
        <taxon>Planctomycetota</taxon>
        <taxon>Planctomycetia</taxon>
        <taxon>Gemmatales</taxon>
        <taxon>Gemmataceae</taxon>
        <taxon>Tuwongella</taxon>
    </lineage>
</organism>
<evidence type="ECO:0000256" key="3">
    <source>
        <dbReference type="ARBA" id="ARBA00022448"/>
    </source>
</evidence>
<dbReference type="InterPro" id="IPR051449">
    <property type="entry name" value="ABC-2_transporter_component"/>
</dbReference>
<feature type="transmembrane region" description="Helical" evidence="8">
    <location>
        <begin position="292"/>
        <end position="314"/>
    </location>
</feature>
<keyword evidence="11" id="KW-1185">Reference proteome</keyword>
<dbReference type="InParanoid" id="A0A6C2YN57"/>
<dbReference type="EMBL" id="LR593887">
    <property type="protein sequence ID" value="VTS01082.1"/>
    <property type="molecule type" value="Genomic_DNA"/>
</dbReference>
<dbReference type="KEGG" id="tim:GMBLW1_16280"/>
<dbReference type="EMBL" id="LR586016">
    <property type="protein sequence ID" value="VIP02332.1"/>
    <property type="molecule type" value="Genomic_DNA"/>
</dbReference>
<feature type="transmembrane region" description="Helical" evidence="8">
    <location>
        <begin position="463"/>
        <end position="481"/>
    </location>
</feature>
<dbReference type="GO" id="GO:0140359">
    <property type="term" value="F:ABC-type transporter activity"/>
    <property type="evidence" value="ECO:0007669"/>
    <property type="project" value="InterPro"/>
</dbReference>
<dbReference type="InterPro" id="IPR013525">
    <property type="entry name" value="ABC2_TM"/>
</dbReference>
<feature type="transmembrane region" description="Helical" evidence="8">
    <location>
        <begin position="401"/>
        <end position="419"/>
    </location>
</feature>